<evidence type="ECO:0000256" key="2">
    <source>
        <dbReference type="SAM" id="MobiDB-lite"/>
    </source>
</evidence>
<comment type="caution">
    <text evidence="3">The sequence shown here is derived from an EMBL/GenBank/DDBJ whole genome shotgun (WGS) entry which is preliminary data.</text>
</comment>
<dbReference type="Pfam" id="PF03357">
    <property type="entry name" value="Snf7"/>
    <property type="match status" value="1"/>
</dbReference>
<evidence type="ECO:0000313" key="3">
    <source>
        <dbReference type="EMBL" id="GFH52161.1"/>
    </source>
</evidence>
<protein>
    <recommendedName>
        <fullName evidence="5">Charged multivesicular body protein 2A</fullName>
    </recommendedName>
</protein>
<keyword evidence="4" id="KW-1185">Reference proteome</keyword>
<keyword evidence="1" id="KW-0175">Coiled coil</keyword>
<dbReference type="Proteomes" id="UP001054902">
    <property type="component" value="Unassembled WGS sequence"/>
</dbReference>
<proteinExistence type="predicted"/>
<evidence type="ECO:0000313" key="4">
    <source>
        <dbReference type="Proteomes" id="UP001054902"/>
    </source>
</evidence>
<name>A0AAD3CVY6_9STRA</name>
<dbReference type="Gene3D" id="6.10.140.1230">
    <property type="match status" value="1"/>
</dbReference>
<organism evidence="3 4">
    <name type="scientific">Chaetoceros tenuissimus</name>
    <dbReference type="NCBI Taxonomy" id="426638"/>
    <lineage>
        <taxon>Eukaryota</taxon>
        <taxon>Sar</taxon>
        <taxon>Stramenopiles</taxon>
        <taxon>Ochrophyta</taxon>
        <taxon>Bacillariophyta</taxon>
        <taxon>Coscinodiscophyceae</taxon>
        <taxon>Chaetocerotophycidae</taxon>
        <taxon>Chaetocerotales</taxon>
        <taxon>Chaetocerotaceae</taxon>
        <taxon>Chaetoceros</taxon>
    </lineage>
</organism>
<dbReference type="AlphaFoldDB" id="A0AAD3CVY6"/>
<feature type="region of interest" description="Disordered" evidence="2">
    <location>
        <begin position="186"/>
        <end position="240"/>
    </location>
</feature>
<feature type="coiled-coil region" evidence="1">
    <location>
        <begin position="12"/>
        <end position="53"/>
    </location>
</feature>
<dbReference type="PANTHER" id="PTHR10476">
    <property type="entry name" value="CHARGED MULTIVESICULAR BODY PROTEIN"/>
    <property type="match status" value="1"/>
</dbReference>
<dbReference type="EMBL" id="BLLK01000045">
    <property type="protein sequence ID" value="GFH52161.1"/>
    <property type="molecule type" value="Genomic_DNA"/>
</dbReference>
<feature type="compositionally biased region" description="Gly residues" evidence="2">
    <location>
        <begin position="204"/>
        <end position="225"/>
    </location>
</feature>
<sequence length="240" mass="26030">MGNLLGKEKPLKEVLRENKRMITRAVRELDRERASLEREEKRLTVDIKKAAKEQQMNAVKIMAKDLVRTRAHVTKFIEMRSHLQSCALKLQTVKSHHAMGEAMRNTTKAMMSMNKAVNAPAISKMMAEFERENLKSEMMQEIMGEMLDDAMEEPGDEEETEQIVAQVLDEIGISFNEELPVGPALGAGTQVSSGPQKVATSIGASGGGSGGTSGGSNTGGGGGGDSTLDDLEARLNNLNK</sequence>
<gene>
    <name evidence="3" type="ORF">CTEN210_08637</name>
</gene>
<dbReference type="GO" id="GO:0007034">
    <property type="term" value="P:vacuolar transport"/>
    <property type="evidence" value="ECO:0007669"/>
    <property type="project" value="InterPro"/>
</dbReference>
<evidence type="ECO:0000256" key="1">
    <source>
        <dbReference type="SAM" id="Coils"/>
    </source>
</evidence>
<dbReference type="InterPro" id="IPR005024">
    <property type="entry name" value="Snf7_fam"/>
</dbReference>
<accession>A0AAD3CVY6</accession>
<evidence type="ECO:0008006" key="5">
    <source>
        <dbReference type="Google" id="ProtNLM"/>
    </source>
</evidence>
<feature type="compositionally biased region" description="Polar residues" evidence="2">
    <location>
        <begin position="189"/>
        <end position="199"/>
    </location>
</feature>
<reference evidence="3 4" key="1">
    <citation type="journal article" date="2021" name="Sci. Rep.">
        <title>The genome of the diatom Chaetoceros tenuissimus carries an ancient integrated fragment of an extant virus.</title>
        <authorList>
            <person name="Hongo Y."/>
            <person name="Kimura K."/>
            <person name="Takaki Y."/>
            <person name="Yoshida Y."/>
            <person name="Baba S."/>
            <person name="Kobayashi G."/>
            <person name="Nagasaki K."/>
            <person name="Hano T."/>
            <person name="Tomaru Y."/>
        </authorList>
    </citation>
    <scope>NUCLEOTIDE SEQUENCE [LARGE SCALE GENOMIC DNA]</scope>
    <source>
        <strain evidence="3 4">NIES-3715</strain>
    </source>
</reference>